<comment type="caution">
    <text evidence="2">The sequence shown here is derived from an EMBL/GenBank/DDBJ whole genome shotgun (WGS) entry which is preliminary data.</text>
</comment>
<proteinExistence type="predicted"/>
<keyword evidence="3" id="KW-1185">Reference proteome</keyword>
<accession>A0ABV8VNI0</accession>
<dbReference type="Pfam" id="PF02342">
    <property type="entry name" value="TerD"/>
    <property type="match status" value="1"/>
</dbReference>
<evidence type="ECO:0000313" key="3">
    <source>
        <dbReference type="Proteomes" id="UP001595844"/>
    </source>
</evidence>
<dbReference type="Proteomes" id="UP001595844">
    <property type="component" value="Unassembled WGS sequence"/>
</dbReference>
<gene>
    <name evidence="2" type="ORF">ACFO5K_22380</name>
</gene>
<organism evidence="2 3">
    <name type="scientific">Nocardia halotolerans</name>
    <dbReference type="NCBI Taxonomy" id="1755878"/>
    <lineage>
        <taxon>Bacteria</taxon>
        <taxon>Bacillati</taxon>
        <taxon>Actinomycetota</taxon>
        <taxon>Actinomycetes</taxon>
        <taxon>Mycobacteriales</taxon>
        <taxon>Nocardiaceae</taxon>
        <taxon>Nocardia</taxon>
    </lineage>
</organism>
<evidence type="ECO:0000259" key="1">
    <source>
        <dbReference type="Pfam" id="PF02342"/>
    </source>
</evidence>
<dbReference type="Gene3D" id="2.60.60.30">
    <property type="entry name" value="sav2460 like domains"/>
    <property type="match status" value="1"/>
</dbReference>
<name>A0ABV8VNI0_9NOCA</name>
<dbReference type="PANTHER" id="PTHR32097:SF17">
    <property type="entry name" value="CAMP-BINDING PROTEIN 1-RELATED"/>
    <property type="match status" value="1"/>
</dbReference>
<protein>
    <submittedName>
        <fullName evidence="2">TerD family protein</fullName>
    </submittedName>
</protein>
<dbReference type="InterPro" id="IPR051324">
    <property type="entry name" value="Stress/Tellurium_Resist"/>
</dbReference>
<reference evidence="3" key="1">
    <citation type="journal article" date="2019" name="Int. J. Syst. Evol. Microbiol.">
        <title>The Global Catalogue of Microorganisms (GCM) 10K type strain sequencing project: providing services to taxonomists for standard genome sequencing and annotation.</title>
        <authorList>
            <consortium name="The Broad Institute Genomics Platform"/>
            <consortium name="The Broad Institute Genome Sequencing Center for Infectious Disease"/>
            <person name="Wu L."/>
            <person name="Ma J."/>
        </authorList>
    </citation>
    <scope>NUCLEOTIDE SEQUENCE [LARGE SCALE GENOMIC DNA]</scope>
    <source>
        <strain evidence="3">IBRC-M 10490</strain>
    </source>
</reference>
<dbReference type="EMBL" id="JBHSDL010000028">
    <property type="protein sequence ID" value="MFC4376841.1"/>
    <property type="molecule type" value="Genomic_DNA"/>
</dbReference>
<sequence length="181" mass="19674">MNRAFRHPGALTHVTMALGWDPAPPTGRFGGERHDIDLNACALSFAGTQFIDGAFHEQLTSQDRAVRHLGDSVTGDGDGDNEAIAVDLTRLNPAVTTIVFLVTSYSGQHFDQIRNGFCRVIDNVTGIELLRFDLAGAGSHTGIVLGKLHRPDQNWQFDVLAEPIWAQHAIEAIPQLTGHLS</sequence>
<dbReference type="RefSeq" id="WP_378566422.1">
    <property type="nucleotide sequence ID" value="NZ_JBHSDL010000028.1"/>
</dbReference>
<evidence type="ECO:0000313" key="2">
    <source>
        <dbReference type="EMBL" id="MFC4376841.1"/>
    </source>
</evidence>
<dbReference type="CDD" id="cd06974">
    <property type="entry name" value="TerD_like"/>
    <property type="match status" value="1"/>
</dbReference>
<feature type="domain" description="TerD" evidence="1">
    <location>
        <begin position="10"/>
        <end position="162"/>
    </location>
</feature>
<dbReference type="InterPro" id="IPR003325">
    <property type="entry name" value="TerD"/>
</dbReference>
<dbReference type="PANTHER" id="PTHR32097">
    <property type="entry name" value="CAMP-BINDING PROTEIN 1-RELATED"/>
    <property type="match status" value="1"/>
</dbReference>